<feature type="compositionally biased region" description="Polar residues" evidence="1">
    <location>
        <begin position="111"/>
        <end position="122"/>
    </location>
</feature>
<dbReference type="Proteomes" id="UP000189703">
    <property type="component" value="Unplaced"/>
</dbReference>
<dbReference type="OrthoDB" id="1696354at2759"/>
<dbReference type="PANTHER" id="PTHR47377:SF3">
    <property type="entry name" value="RHODANESE-LIKE DOMAIN-CONTAINING PROTEIN 4A, CHLOROPLASTIC"/>
    <property type="match status" value="1"/>
</dbReference>
<dbReference type="PROSITE" id="PS50206">
    <property type="entry name" value="RHODANESE_3"/>
    <property type="match status" value="1"/>
</dbReference>
<gene>
    <name evidence="4" type="primary">LOC104593352</name>
</gene>
<feature type="compositionally biased region" description="Basic and acidic residues" evidence="1">
    <location>
        <begin position="97"/>
        <end position="110"/>
    </location>
</feature>
<reference evidence="4" key="1">
    <citation type="submission" date="2025-08" db="UniProtKB">
        <authorList>
            <consortium name="RefSeq"/>
        </authorList>
    </citation>
    <scope>IDENTIFICATION</scope>
</reference>
<evidence type="ECO:0000259" key="2">
    <source>
        <dbReference type="PROSITE" id="PS50206"/>
    </source>
</evidence>
<name>A0A1U7ZRM0_NELNU</name>
<sequence>MQEILPSVLLTSSFDGNSMKVAELLVKNGFKEAYAIKGGIKGKNGWQEIQETLLPLSVHVLPNKVGKTSQKLEIKGRVNRQTEEKSQVPSFTSASEGSERTKVERTKSKELNSQANHGSNRALSPYPNYPDLKPPSSPTPSKP</sequence>
<evidence type="ECO:0000313" key="3">
    <source>
        <dbReference type="Proteomes" id="UP000189703"/>
    </source>
</evidence>
<dbReference type="PANTHER" id="PTHR47377">
    <property type="entry name" value="RHODANESE-LIKE DOMAIN-CONTAINING PROTEIN 4, CHLOROPLASTIC"/>
    <property type="match status" value="1"/>
</dbReference>
<feature type="domain" description="Rhodanese" evidence="2">
    <location>
        <begin position="18"/>
        <end position="51"/>
    </location>
</feature>
<proteinExistence type="predicted"/>
<dbReference type="InterPro" id="IPR044240">
    <property type="entry name" value="STR4-like"/>
</dbReference>
<keyword evidence="3" id="KW-1185">Reference proteome</keyword>
<feature type="compositionally biased region" description="Polar residues" evidence="1">
    <location>
        <begin position="87"/>
        <end position="96"/>
    </location>
</feature>
<accession>A0A1U7ZRM0</accession>
<dbReference type="Gene3D" id="3.40.250.10">
    <property type="entry name" value="Rhodanese-like domain"/>
    <property type="match status" value="1"/>
</dbReference>
<dbReference type="InterPro" id="IPR001763">
    <property type="entry name" value="Rhodanese-like_dom"/>
</dbReference>
<protein>
    <submittedName>
        <fullName evidence="4">Rhodanese-like domain-containing protein 4, chloroplastic isoform X3</fullName>
    </submittedName>
</protein>
<dbReference type="InterPro" id="IPR036873">
    <property type="entry name" value="Rhodanese-like_dom_sf"/>
</dbReference>
<feature type="compositionally biased region" description="Pro residues" evidence="1">
    <location>
        <begin position="132"/>
        <end position="143"/>
    </location>
</feature>
<organism evidence="3 4">
    <name type="scientific">Nelumbo nucifera</name>
    <name type="common">Sacred lotus</name>
    <dbReference type="NCBI Taxonomy" id="4432"/>
    <lineage>
        <taxon>Eukaryota</taxon>
        <taxon>Viridiplantae</taxon>
        <taxon>Streptophyta</taxon>
        <taxon>Embryophyta</taxon>
        <taxon>Tracheophyta</taxon>
        <taxon>Spermatophyta</taxon>
        <taxon>Magnoliopsida</taxon>
        <taxon>Proteales</taxon>
        <taxon>Nelumbonaceae</taxon>
        <taxon>Nelumbo</taxon>
    </lineage>
</organism>
<dbReference type="GeneID" id="104593352"/>
<dbReference type="AlphaFoldDB" id="A0A1U7ZRM0"/>
<evidence type="ECO:0000313" key="4">
    <source>
        <dbReference type="RefSeq" id="XP_010251414.1"/>
    </source>
</evidence>
<evidence type="ECO:0000256" key="1">
    <source>
        <dbReference type="SAM" id="MobiDB-lite"/>
    </source>
</evidence>
<feature type="compositionally biased region" description="Basic and acidic residues" evidence="1">
    <location>
        <begin position="72"/>
        <end position="86"/>
    </location>
</feature>
<dbReference type="RefSeq" id="XP_010251414.1">
    <property type="nucleotide sequence ID" value="XM_010253112.1"/>
</dbReference>
<feature type="region of interest" description="Disordered" evidence="1">
    <location>
        <begin position="72"/>
        <end position="143"/>
    </location>
</feature>